<keyword evidence="7 8" id="KW-0998">Cell outer membrane</keyword>
<keyword evidence="14" id="KW-1185">Reference proteome</keyword>
<dbReference type="PROSITE" id="PS52016">
    <property type="entry name" value="TONB_DEPENDENT_REC_3"/>
    <property type="match status" value="1"/>
</dbReference>
<evidence type="ECO:0000256" key="6">
    <source>
        <dbReference type="ARBA" id="ARBA00023136"/>
    </source>
</evidence>
<evidence type="ECO:0000313" key="13">
    <source>
        <dbReference type="EMBL" id="KMT65805.1"/>
    </source>
</evidence>
<dbReference type="PANTHER" id="PTHR32552:SF83">
    <property type="entry name" value="BLR3904 PROTEIN"/>
    <property type="match status" value="1"/>
</dbReference>
<dbReference type="Pfam" id="PF00593">
    <property type="entry name" value="TonB_dep_Rec_b-barrel"/>
    <property type="match status" value="1"/>
</dbReference>
<comment type="caution">
    <text evidence="13">The sequence shown here is derived from an EMBL/GenBank/DDBJ whole genome shotgun (WGS) entry which is preliminary data.</text>
</comment>
<keyword evidence="5 9" id="KW-0798">TonB box</keyword>
<dbReference type="SUPFAM" id="SSF56935">
    <property type="entry name" value="Porins"/>
    <property type="match status" value="1"/>
</dbReference>
<evidence type="ECO:0000256" key="9">
    <source>
        <dbReference type="RuleBase" id="RU003357"/>
    </source>
</evidence>
<evidence type="ECO:0000259" key="11">
    <source>
        <dbReference type="Pfam" id="PF00593"/>
    </source>
</evidence>
<evidence type="ECO:0000256" key="7">
    <source>
        <dbReference type="ARBA" id="ARBA00023237"/>
    </source>
</evidence>
<organism evidence="13 14">
    <name type="scientific">Catenovulum maritimum</name>
    <dbReference type="NCBI Taxonomy" id="1513271"/>
    <lineage>
        <taxon>Bacteria</taxon>
        <taxon>Pseudomonadati</taxon>
        <taxon>Pseudomonadota</taxon>
        <taxon>Gammaproteobacteria</taxon>
        <taxon>Alteromonadales</taxon>
        <taxon>Alteromonadaceae</taxon>
        <taxon>Catenovulum</taxon>
    </lineage>
</organism>
<dbReference type="InterPro" id="IPR000531">
    <property type="entry name" value="Beta-barrel_TonB"/>
</dbReference>
<evidence type="ECO:0000256" key="4">
    <source>
        <dbReference type="ARBA" id="ARBA00022692"/>
    </source>
</evidence>
<gene>
    <name evidence="13" type="ORF">XM47_07350</name>
</gene>
<dbReference type="EMBL" id="LAZL01000009">
    <property type="protein sequence ID" value="KMT65805.1"/>
    <property type="molecule type" value="Genomic_DNA"/>
</dbReference>
<feature type="signal peptide" evidence="10">
    <location>
        <begin position="1"/>
        <end position="25"/>
    </location>
</feature>
<dbReference type="InterPro" id="IPR012910">
    <property type="entry name" value="Plug_dom"/>
</dbReference>
<feature type="domain" description="TonB-dependent receptor plug" evidence="12">
    <location>
        <begin position="67"/>
        <end position="166"/>
    </location>
</feature>
<dbReference type="CDD" id="cd01347">
    <property type="entry name" value="ligand_gated_channel"/>
    <property type="match status" value="1"/>
</dbReference>
<evidence type="ECO:0000256" key="2">
    <source>
        <dbReference type="ARBA" id="ARBA00022448"/>
    </source>
</evidence>
<dbReference type="PATRIC" id="fig|1513271.3.peg.1505"/>
<name>A0A0J8GSN6_9ALTE</name>
<comment type="similarity">
    <text evidence="8 9">Belongs to the TonB-dependent receptor family.</text>
</comment>
<reference evidence="13 14" key="1">
    <citation type="submission" date="2015-04" db="EMBL/GenBank/DDBJ databases">
        <title>Draft Genome Sequence of the Novel Agar-Digesting Marine Bacterium Q1.</title>
        <authorList>
            <person name="Li Y."/>
            <person name="Li D."/>
            <person name="Chen G."/>
            <person name="Du Z."/>
        </authorList>
    </citation>
    <scope>NUCLEOTIDE SEQUENCE [LARGE SCALE GENOMIC DNA]</scope>
    <source>
        <strain evidence="13 14">Q1</strain>
    </source>
</reference>
<dbReference type="STRING" id="1513271.XM47_07350"/>
<evidence type="ECO:0000256" key="1">
    <source>
        <dbReference type="ARBA" id="ARBA00004571"/>
    </source>
</evidence>
<dbReference type="GO" id="GO:0015344">
    <property type="term" value="F:siderophore uptake transmembrane transporter activity"/>
    <property type="evidence" value="ECO:0007669"/>
    <property type="project" value="TreeGrafter"/>
</dbReference>
<evidence type="ECO:0000256" key="5">
    <source>
        <dbReference type="ARBA" id="ARBA00023077"/>
    </source>
</evidence>
<feature type="chain" id="PRO_5005298503" evidence="10">
    <location>
        <begin position="26"/>
        <end position="755"/>
    </location>
</feature>
<protein>
    <submittedName>
        <fullName evidence="13">TonB-dependent receptor</fullName>
    </submittedName>
</protein>
<evidence type="ECO:0000256" key="8">
    <source>
        <dbReference type="PROSITE-ProRule" id="PRU01360"/>
    </source>
</evidence>
<dbReference type="GO" id="GO:0009279">
    <property type="term" value="C:cell outer membrane"/>
    <property type="evidence" value="ECO:0007669"/>
    <property type="project" value="UniProtKB-SubCell"/>
</dbReference>
<proteinExistence type="inferred from homology"/>
<keyword evidence="4 8" id="KW-0812">Transmembrane</keyword>
<evidence type="ECO:0000313" key="14">
    <source>
        <dbReference type="Proteomes" id="UP000037600"/>
    </source>
</evidence>
<dbReference type="OrthoDB" id="9790771at2"/>
<dbReference type="InterPro" id="IPR036942">
    <property type="entry name" value="Beta-barrel_TonB_sf"/>
</dbReference>
<keyword evidence="13" id="KW-0675">Receptor</keyword>
<dbReference type="AlphaFoldDB" id="A0A0J8GSN6"/>
<sequence length="755" mass="82417">MSKNIFMGSTALLGALSVAVSSAYAQESEVEDKNIKSKETELIEIHGVRNSLYSVKRSGDARRLVDLVDTPATITVLTKDQIDESGRSDLKEVLSTQAGVTLGTGENGNAFGDRYIIRGHEARSDVFVDGLRDPGMNTRESFSVEQIEITKGPSSTFAGRGSSGGAINSITKKASIGYDLGRVDVGFGSDNYYRASVDVNKPISEGFATRVNIMKSSEDAPKREGAERKREGALISGIYDDGNKTRVWADIYYLNAEDVPDLGSTVINGEIVKDIPVYAQQGDFMNSEAWSTTLRVEHQLNDTWKFYNITRYGETENGYIATSASGTTGYLTEDDANNGVNGFGTFSFGTHHNAQEVEHFATQFNFLAEIETGAIEHKLLISAEYADYTVQNFNYDNRGESSFNNCWRSSRGGVGESFCALDNQGNLVAGLNTSIDRSSATRGSLKNDYNYQVSAVSLMDTMQLTQDLMVFAGIRLDSYDYSNLAYRNGEGTAYEFSDTLTNGHFGVVYELVDDINLYASYGTATNINGGESDVGANCGYGGVCNDAEGNTDSEPEKVTNIEIGSKMSLNDELLFLQVAAFRLTKDDVMEGAGRDYEPVGSLNTGKHQVSGIEVALNGQVTDALSIQITAAKMDSEVIESAHETNIGLPLALFADESFYAQARYQLTDDFAFGGDFTYKSSMTGGQPDTGSTGPEVPAYRVYNMFASYNFSEDLTARINLGNVFDEEYYTSTYRAAKFMYIGDRQSLRATVTYQF</sequence>
<keyword evidence="2 8" id="KW-0813">Transport</keyword>
<dbReference type="Proteomes" id="UP000037600">
    <property type="component" value="Unassembled WGS sequence"/>
</dbReference>
<dbReference type="InterPro" id="IPR039426">
    <property type="entry name" value="TonB-dep_rcpt-like"/>
</dbReference>
<dbReference type="RefSeq" id="WP_048691203.1">
    <property type="nucleotide sequence ID" value="NZ_KQ130486.1"/>
</dbReference>
<accession>A0A0J8GSN6</accession>
<keyword evidence="10" id="KW-0732">Signal</keyword>
<evidence type="ECO:0000256" key="10">
    <source>
        <dbReference type="SAM" id="SignalP"/>
    </source>
</evidence>
<keyword evidence="3 8" id="KW-1134">Transmembrane beta strand</keyword>
<dbReference type="InterPro" id="IPR037066">
    <property type="entry name" value="Plug_dom_sf"/>
</dbReference>
<keyword evidence="6 8" id="KW-0472">Membrane</keyword>
<dbReference type="Gene3D" id="2.40.170.20">
    <property type="entry name" value="TonB-dependent receptor, beta-barrel domain"/>
    <property type="match status" value="1"/>
</dbReference>
<feature type="domain" description="TonB-dependent receptor-like beta-barrel" evidence="11">
    <location>
        <begin position="252"/>
        <end position="723"/>
    </location>
</feature>
<dbReference type="Pfam" id="PF07715">
    <property type="entry name" value="Plug"/>
    <property type="match status" value="1"/>
</dbReference>
<evidence type="ECO:0000256" key="3">
    <source>
        <dbReference type="ARBA" id="ARBA00022452"/>
    </source>
</evidence>
<evidence type="ECO:0000259" key="12">
    <source>
        <dbReference type="Pfam" id="PF07715"/>
    </source>
</evidence>
<comment type="subcellular location">
    <subcellularLocation>
        <location evidence="1 8">Cell outer membrane</location>
        <topology evidence="1 8">Multi-pass membrane protein</topology>
    </subcellularLocation>
</comment>
<dbReference type="Gene3D" id="2.170.130.10">
    <property type="entry name" value="TonB-dependent receptor, plug domain"/>
    <property type="match status" value="1"/>
</dbReference>
<dbReference type="PANTHER" id="PTHR32552">
    <property type="entry name" value="FERRICHROME IRON RECEPTOR-RELATED"/>
    <property type="match status" value="1"/>
</dbReference>